<dbReference type="EMBL" id="KB870817">
    <property type="protein sequence ID" value="EOA12316.1"/>
    <property type="molecule type" value="Genomic_DNA"/>
</dbReference>
<dbReference type="AlphaFoldDB" id="R0EU51"/>
<gene>
    <name evidence="1" type="ORF">CARUB_v10007949mg</name>
</gene>
<evidence type="ECO:0000313" key="2">
    <source>
        <dbReference type="Proteomes" id="UP000029121"/>
    </source>
</evidence>
<name>R0EU51_9BRAS</name>
<dbReference type="Proteomes" id="UP000029121">
    <property type="component" value="Unassembled WGS sequence"/>
</dbReference>
<proteinExistence type="predicted"/>
<keyword evidence="2" id="KW-1185">Reference proteome</keyword>
<protein>
    <submittedName>
        <fullName evidence="1">Uncharacterized protein</fullName>
    </submittedName>
</protein>
<accession>R0EU51</accession>
<reference evidence="2" key="1">
    <citation type="journal article" date="2013" name="Nat. Genet.">
        <title>The Capsella rubella genome and the genomic consequences of rapid mating system evolution.</title>
        <authorList>
            <person name="Slotte T."/>
            <person name="Hazzouri K.M."/>
            <person name="Agren J.A."/>
            <person name="Koenig D."/>
            <person name="Maumus F."/>
            <person name="Guo Y.L."/>
            <person name="Steige K."/>
            <person name="Platts A.E."/>
            <person name="Escobar J.S."/>
            <person name="Newman L.K."/>
            <person name="Wang W."/>
            <person name="Mandakova T."/>
            <person name="Vello E."/>
            <person name="Smith L.M."/>
            <person name="Henz S.R."/>
            <person name="Steffen J."/>
            <person name="Takuno S."/>
            <person name="Brandvain Y."/>
            <person name="Coop G."/>
            <person name="Andolfatto P."/>
            <person name="Hu T.T."/>
            <person name="Blanchette M."/>
            <person name="Clark R.M."/>
            <person name="Quesneville H."/>
            <person name="Nordborg M."/>
            <person name="Gaut B.S."/>
            <person name="Lysak M.A."/>
            <person name="Jenkins J."/>
            <person name="Grimwood J."/>
            <person name="Chapman J."/>
            <person name="Prochnik S."/>
            <person name="Shu S."/>
            <person name="Rokhsar D."/>
            <person name="Schmutz J."/>
            <person name="Weigel D."/>
            <person name="Wright S.I."/>
        </authorList>
    </citation>
    <scope>NUCLEOTIDE SEQUENCE [LARGE SCALE GENOMIC DNA]</scope>
    <source>
        <strain evidence="2">cv. Monte Gargano</strain>
    </source>
</reference>
<evidence type="ECO:0000313" key="1">
    <source>
        <dbReference type="EMBL" id="EOA12316.1"/>
    </source>
</evidence>
<organism evidence="1 2">
    <name type="scientific">Capsella rubella</name>
    <dbReference type="NCBI Taxonomy" id="81985"/>
    <lineage>
        <taxon>Eukaryota</taxon>
        <taxon>Viridiplantae</taxon>
        <taxon>Streptophyta</taxon>
        <taxon>Embryophyta</taxon>
        <taxon>Tracheophyta</taxon>
        <taxon>Spermatophyta</taxon>
        <taxon>Magnoliopsida</taxon>
        <taxon>eudicotyledons</taxon>
        <taxon>Gunneridae</taxon>
        <taxon>Pentapetalae</taxon>
        <taxon>rosids</taxon>
        <taxon>malvids</taxon>
        <taxon>Brassicales</taxon>
        <taxon>Brassicaceae</taxon>
        <taxon>Camelineae</taxon>
        <taxon>Capsella</taxon>
    </lineage>
</organism>
<sequence>MALQYGGRVVSYVEEEGIGELKNWLCIGKESRINVLSPETLFTILQLAFRTCHLNEALITIEQVKDVYPVVELAYHMLLSCAGTLVTDDYLNLKNKYLFEVCSRLADMLMY</sequence>